<name>A0A1J1IQ58_9DIPT</name>
<protein>
    <submittedName>
        <fullName evidence="1">CLUMA_CG014652, isoform A</fullName>
    </submittedName>
</protein>
<dbReference type="AlphaFoldDB" id="A0A1J1IQ58"/>
<dbReference type="Proteomes" id="UP000183832">
    <property type="component" value="Unassembled WGS sequence"/>
</dbReference>
<sequence>MKTYKLLAQPHQNSLQSTQLSNCLQIMSVVRTRLQVLHELSIISSQDINIKGIRDILSNVL</sequence>
<evidence type="ECO:0000313" key="1">
    <source>
        <dbReference type="EMBL" id="CRL01230.1"/>
    </source>
</evidence>
<gene>
    <name evidence="1" type="ORF">CLUMA_CG014652</name>
</gene>
<proteinExistence type="predicted"/>
<keyword evidence="2" id="KW-1185">Reference proteome</keyword>
<accession>A0A1J1IQ58</accession>
<reference evidence="1 2" key="1">
    <citation type="submission" date="2015-04" db="EMBL/GenBank/DDBJ databases">
        <authorList>
            <person name="Syromyatnikov M.Y."/>
            <person name="Popov V.N."/>
        </authorList>
    </citation>
    <scope>NUCLEOTIDE SEQUENCE [LARGE SCALE GENOMIC DNA]</scope>
</reference>
<dbReference type="EMBL" id="CVRI01000055">
    <property type="protein sequence ID" value="CRL01230.1"/>
    <property type="molecule type" value="Genomic_DNA"/>
</dbReference>
<evidence type="ECO:0000313" key="2">
    <source>
        <dbReference type="Proteomes" id="UP000183832"/>
    </source>
</evidence>
<organism evidence="1 2">
    <name type="scientific">Clunio marinus</name>
    <dbReference type="NCBI Taxonomy" id="568069"/>
    <lineage>
        <taxon>Eukaryota</taxon>
        <taxon>Metazoa</taxon>
        <taxon>Ecdysozoa</taxon>
        <taxon>Arthropoda</taxon>
        <taxon>Hexapoda</taxon>
        <taxon>Insecta</taxon>
        <taxon>Pterygota</taxon>
        <taxon>Neoptera</taxon>
        <taxon>Endopterygota</taxon>
        <taxon>Diptera</taxon>
        <taxon>Nematocera</taxon>
        <taxon>Chironomoidea</taxon>
        <taxon>Chironomidae</taxon>
        <taxon>Clunio</taxon>
    </lineage>
</organism>